<comment type="similarity">
    <text evidence="1">Belongs to the peptidase M16 family.</text>
</comment>
<keyword evidence="2" id="KW-0645">Protease</keyword>
<evidence type="ECO:0000259" key="7">
    <source>
        <dbReference type="Pfam" id="PF00675"/>
    </source>
</evidence>
<dbReference type="InterPro" id="IPR011249">
    <property type="entry name" value="Metalloenz_LuxS/M16"/>
</dbReference>
<feature type="domain" description="Peptidase M16 C-terminal" evidence="8">
    <location>
        <begin position="691"/>
        <end position="867"/>
    </location>
</feature>
<feature type="domain" description="Peptidase M16 C-terminal" evidence="8">
    <location>
        <begin position="216"/>
        <end position="391"/>
    </location>
</feature>
<dbReference type="Proteomes" id="UP001157186">
    <property type="component" value="Unassembled WGS sequence"/>
</dbReference>
<sequence>MKSIPKLFALGALTIAINGCVSNESSITAQPQQLPATTTQSSTPTLALEKYTLANGLEVVLHQDKSDPVVALAIQYHVGSNREKPGRTGFAHFFEHMLFQDSEHVGAGNFIKHIGNMGGVLNGGTWQDGTIYYEVVPNDGLEQVLWMESDRMGYFINTVTQQGLENEKQVVKNEKRQGVDNRPYGHTEYVTLKALYPEGHPYSWDVIGSLEDLQNATLKDVREFYQQWYGVNNATLVLAGDFESAQAKTWIEKYFGELQPRGDVTPLPPMPVSIKESVSLYHEDNFATLPELTLTFPTVEQYQADAYALDILAELLTEGKDSVLYKHLVEKDKIAPAVNANNSSAELAGRFTLTVRAFNDTPLDKVKVSIDNALQEFATQGFSEQQLKRLLTKRETAFYNQLTSVFNKASTIAQHNEFAGDPALVTKEIEHYRAVTRDDIMRVFKQYIFNKNYIATSFVPKGKQKLALTGAKKADVVEEKIVQGAEQQMAAQSEQQKLAPIAQAPSSFDRSVMPKTGTLNPISLPEVKATQFDNGLSVLSIEHTELPLVSFSIRVQGGHLLDPANKNGVANLLTSIMMEGTKDKTPQQLEEALGAIGATLNFTANDEFITLSGSTLAKNYSQAMALAQEILLQPRWDESEWQRIKQESKASIQQANANPGNIAQKVYAKLMYGDNTKLGSPVTGNINDVDNISLTDVKAYYQQNIVANLTTVHVAGDISEDQVLASVTQLKQELPKSSVTLPAASQLPQVEKAQVYFVDVPGAKQSFIRIGNPAMVANAKDYYPAVAVNHNLGGSFSGQLFQILRLQKGYTYGAYSGFSRENSGGVFSARSSVRSNVTLESLQTFREILTNYGKDFDQQALTNTKSVLRKSNSRAFETTGSLLGVLQNISSYNLANNYVEQQQQQLEQLTLAQAQATIAKYINPDKMVYLVVGDANTQLPRIKALGLGEPIILDRNGNKI</sequence>
<evidence type="ECO:0000256" key="4">
    <source>
        <dbReference type="ARBA" id="ARBA00022833"/>
    </source>
</evidence>
<dbReference type="PANTHER" id="PTHR43690:SF35">
    <property type="entry name" value="NON-CATALYTIC MEMBER OF PEPTIDASE SUBFAMILY M16B-RELATED"/>
    <property type="match status" value="1"/>
</dbReference>
<reference evidence="9 10" key="1">
    <citation type="submission" date="2023-03" db="EMBL/GenBank/DDBJ databases">
        <title>Draft genome sequence of Thalassotalea insulae KCTC 62186T.</title>
        <authorList>
            <person name="Sawabe T."/>
        </authorList>
    </citation>
    <scope>NUCLEOTIDE SEQUENCE [LARGE SCALE GENOMIC DNA]</scope>
    <source>
        <strain evidence="9 10">KCTC 62186</strain>
    </source>
</reference>
<keyword evidence="6" id="KW-0175">Coiled coil</keyword>
<dbReference type="EMBL" id="BSST01000001">
    <property type="protein sequence ID" value="GLX77752.1"/>
    <property type="molecule type" value="Genomic_DNA"/>
</dbReference>
<feature type="domain" description="Peptidase M16 N-terminal" evidence="7">
    <location>
        <begin position="59"/>
        <end position="174"/>
    </location>
</feature>
<comment type="caution">
    <text evidence="9">The sequence shown here is derived from an EMBL/GenBank/DDBJ whole genome shotgun (WGS) entry which is preliminary data.</text>
</comment>
<name>A0ABQ6GQR3_9GAMM</name>
<evidence type="ECO:0000313" key="9">
    <source>
        <dbReference type="EMBL" id="GLX77752.1"/>
    </source>
</evidence>
<evidence type="ECO:0000256" key="6">
    <source>
        <dbReference type="SAM" id="Coils"/>
    </source>
</evidence>
<feature type="coiled-coil region" evidence="6">
    <location>
        <begin position="892"/>
        <end position="919"/>
    </location>
</feature>
<organism evidence="9 10">
    <name type="scientific">Thalassotalea insulae</name>
    <dbReference type="NCBI Taxonomy" id="2056778"/>
    <lineage>
        <taxon>Bacteria</taxon>
        <taxon>Pseudomonadati</taxon>
        <taxon>Pseudomonadota</taxon>
        <taxon>Gammaproteobacteria</taxon>
        <taxon>Alteromonadales</taxon>
        <taxon>Colwelliaceae</taxon>
        <taxon>Thalassotalea</taxon>
    </lineage>
</organism>
<dbReference type="PANTHER" id="PTHR43690">
    <property type="entry name" value="NARDILYSIN"/>
    <property type="match status" value="1"/>
</dbReference>
<dbReference type="Pfam" id="PF05193">
    <property type="entry name" value="Peptidase_M16_C"/>
    <property type="match status" value="2"/>
</dbReference>
<dbReference type="RefSeq" id="WP_284243645.1">
    <property type="nucleotide sequence ID" value="NZ_BSST01000001.1"/>
</dbReference>
<accession>A0ABQ6GQR3</accession>
<keyword evidence="10" id="KW-1185">Reference proteome</keyword>
<keyword evidence="5" id="KW-0482">Metalloprotease</keyword>
<gene>
    <name evidence="9" type="ORF">tinsulaeT_10920</name>
</gene>
<dbReference type="Pfam" id="PF00675">
    <property type="entry name" value="Peptidase_M16"/>
    <property type="match status" value="2"/>
</dbReference>
<feature type="domain" description="Peptidase M16 N-terminal" evidence="7">
    <location>
        <begin position="538"/>
        <end position="674"/>
    </location>
</feature>
<dbReference type="Gene3D" id="3.30.830.10">
    <property type="entry name" value="Metalloenzyme, LuxS/M16 peptidase-like"/>
    <property type="match status" value="4"/>
</dbReference>
<evidence type="ECO:0000256" key="1">
    <source>
        <dbReference type="ARBA" id="ARBA00007261"/>
    </source>
</evidence>
<dbReference type="InterPro" id="IPR007863">
    <property type="entry name" value="Peptidase_M16_C"/>
</dbReference>
<keyword evidence="3" id="KW-0378">Hydrolase</keyword>
<dbReference type="InterPro" id="IPR050626">
    <property type="entry name" value="Peptidase_M16"/>
</dbReference>
<dbReference type="SUPFAM" id="SSF63411">
    <property type="entry name" value="LuxS/MPP-like metallohydrolase"/>
    <property type="match status" value="4"/>
</dbReference>
<protein>
    <submittedName>
        <fullName evidence="9">Peptidase M16</fullName>
    </submittedName>
</protein>
<keyword evidence="4" id="KW-0862">Zinc</keyword>
<dbReference type="InterPro" id="IPR011765">
    <property type="entry name" value="Pept_M16_N"/>
</dbReference>
<evidence type="ECO:0000313" key="10">
    <source>
        <dbReference type="Proteomes" id="UP001157186"/>
    </source>
</evidence>
<evidence type="ECO:0000256" key="2">
    <source>
        <dbReference type="ARBA" id="ARBA00022670"/>
    </source>
</evidence>
<evidence type="ECO:0000256" key="3">
    <source>
        <dbReference type="ARBA" id="ARBA00022801"/>
    </source>
</evidence>
<proteinExistence type="inferred from homology"/>
<evidence type="ECO:0000256" key="5">
    <source>
        <dbReference type="ARBA" id="ARBA00023049"/>
    </source>
</evidence>
<evidence type="ECO:0000259" key="8">
    <source>
        <dbReference type="Pfam" id="PF05193"/>
    </source>
</evidence>